<sequence length="487" mass="54467">MPCKRCSCCLTCQTESHELHEYFYDLPPELCQLKIIGFSKDIGSSLSLLPSIMHRLENFLVAIELKHVLSASFPEGAEVSANRVRPRYLLCYLDSSILALVLEALTTEKCQERISLERLEILGDAFLKFAVGRHFFLLHDTLDEGVLTRKRSNVVNNSNLFKLAIRSNVQVGSICRCSKGHRWLQRKTIADVVEALVGAFIVDSGFKAATAFLRWIGIPVDFEASQVTNVCRASKSYLPLAAFRDMVALENLLDYRFLHRGLLLQAFVHPSFTDHGGGCYQRLEFLGDAVLDYLIISYLFSVYPKLKPGHLTDLRSILANNKAIANVAVDRSFHKFIFFDSSGLKEAINNYVEFVNSLSARESSQGPTCPKALGDLVESCLGAILLDTGFNMETVWKIMLSFLDPIMSFSSFQLSPLRELQELCQCHGLDLQFPTLKKGSKYLVEAKVTGIDKDVGLSVSVMNLSKKDAIRIASQQLFPKLKVKIAC</sequence>
<dbReference type="SUPFAM" id="SSF69065">
    <property type="entry name" value="RNase III domain-like"/>
    <property type="match status" value="2"/>
</dbReference>
<dbReference type="PROSITE" id="PS00517">
    <property type="entry name" value="RNASE_3_1"/>
    <property type="match status" value="1"/>
</dbReference>
<keyword evidence="4" id="KW-1185">Reference proteome</keyword>
<reference evidence="3 4" key="1">
    <citation type="submission" date="2021-02" db="EMBL/GenBank/DDBJ databases">
        <title>Plant Genome Project.</title>
        <authorList>
            <person name="Zhang R.-G."/>
        </authorList>
    </citation>
    <scope>NUCLEOTIDE SEQUENCE [LARGE SCALE GENOMIC DNA]</scope>
    <source>
        <tissue evidence="3">Leaves</tissue>
    </source>
</reference>
<name>A0ABQ8HXR6_9ROSI</name>
<dbReference type="PANTHER" id="PTHR14950:SF15">
    <property type="entry name" value="DICER-LIKE PROTEIN 4"/>
    <property type="match status" value="1"/>
</dbReference>
<keyword evidence="1" id="KW-0378">Hydrolase</keyword>
<protein>
    <recommendedName>
        <fullName evidence="2">RNase III domain-containing protein</fullName>
    </recommendedName>
</protein>
<feature type="domain" description="RNase III" evidence="2">
    <location>
        <begin position="246"/>
        <end position="389"/>
    </location>
</feature>
<proteinExistence type="predicted"/>
<dbReference type="Pfam" id="PF00636">
    <property type="entry name" value="Ribonuclease_3"/>
    <property type="match status" value="2"/>
</dbReference>
<dbReference type="PANTHER" id="PTHR14950">
    <property type="entry name" value="DICER-RELATED"/>
    <property type="match status" value="1"/>
</dbReference>
<dbReference type="SMART" id="SM00535">
    <property type="entry name" value="RIBOc"/>
    <property type="match status" value="2"/>
</dbReference>
<comment type="caution">
    <text evidence="3">The sequence shown here is derived from an EMBL/GenBank/DDBJ whole genome shotgun (WGS) entry which is preliminary data.</text>
</comment>
<dbReference type="EMBL" id="JAFEMO010000006">
    <property type="protein sequence ID" value="KAH7569158.1"/>
    <property type="molecule type" value="Genomic_DNA"/>
</dbReference>
<organism evidence="3 4">
    <name type="scientific">Xanthoceras sorbifolium</name>
    <dbReference type="NCBI Taxonomy" id="99658"/>
    <lineage>
        <taxon>Eukaryota</taxon>
        <taxon>Viridiplantae</taxon>
        <taxon>Streptophyta</taxon>
        <taxon>Embryophyta</taxon>
        <taxon>Tracheophyta</taxon>
        <taxon>Spermatophyta</taxon>
        <taxon>Magnoliopsida</taxon>
        <taxon>eudicotyledons</taxon>
        <taxon>Gunneridae</taxon>
        <taxon>Pentapetalae</taxon>
        <taxon>rosids</taxon>
        <taxon>malvids</taxon>
        <taxon>Sapindales</taxon>
        <taxon>Sapindaceae</taxon>
        <taxon>Xanthoceroideae</taxon>
        <taxon>Xanthoceras</taxon>
    </lineage>
</organism>
<evidence type="ECO:0000313" key="3">
    <source>
        <dbReference type="EMBL" id="KAH7569158.1"/>
    </source>
</evidence>
<evidence type="ECO:0000259" key="2">
    <source>
        <dbReference type="PROSITE" id="PS50142"/>
    </source>
</evidence>
<gene>
    <name evidence="3" type="ORF">JRO89_XS06G0115100</name>
</gene>
<evidence type="ECO:0000256" key="1">
    <source>
        <dbReference type="ARBA" id="ARBA00022801"/>
    </source>
</evidence>
<dbReference type="CDD" id="cd00593">
    <property type="entry name" value="RIBOc"/>
    <property type="match status" value="2"/>
</dbReference>
<dbReference type="Proteomes" id="UP000827721">
    <property type="component" value="Unassembled WGS sequence"/>
</dbReference>
<evidence type="ECO:0000313" key="4">
    <source>
        <dbReference type="Proteomes" id="UP000827721"/>
    </source>
</evidence>
<dbReference type="InterPro" id="IPR036389">
    <property type="entry name" value="RNase_III_sf"/>
</dbReference>
<dbReference type="PROSITE" id="PS50142">
    <property type="entry name" value="RNASE_3_2"/>
    <property type="match status" value="2"/>
</dbReference>
<accession>A0ABQ8HXR6</accession>
<feature type="domain" description="RNase III" evidence="2">
    <location>
        <begin position="100"/>
        <end position="205"/>
    </location>
</feature>
<dbReference type="InterPro" id="IPR000999">
    <property type="entry name" value="RNase_III_dom"/>
</dbReference>
<dbReference type="Gene3D" id="1.10.1520.10">
    <property type="entry name" value="Ribonuclease III domain"/>
    <property type="match status" value="2"/>
</dbReference>